<evidence type="ECO:0008006" key="9">
    <source>
        <dbReference type="Google" id="ProtNLM"/>
    </source>
</evidence>
<evidence type="ECO:0000256" key="3">
    <source>
        <dbReference type="ARBA" id="ARBA00022692"/>
    </source>
</evidence>
<evidence type="ECO:0000256" key="5">
    <source>
        <dbReference type="ARBA" id="ARBA00023136"/>
    </source>
</evidence>
<proteinExistence type="predicted"/>
<evidence type="ECO:0000313" key="7">
    <source>
        <dbReference type="EMBL" id="RPJ68506.1"/>
    </source>
</evidence>
<dbReference type="RefSeq" id="WP_124026507.1">
    <property type="nucleotide sequence ID" value="NZ_JBHRSN010000005.1"/>
</dbReference>
<comment type="caution">
    <text evidence="7">The sequence shown here is derived from an EMBL/GenBank/DDBJ whole genome shotgun (WGS) entry which is preliminary data.</text>
</comment>
<reference evidence="7 8" key="1">
    <citation type="submission" date="2018-11" db="EMBL/GenBank/DDBJ databases">
        <authorList>
            <person name="Ye M.-Q."/>
            <person name="Du Z.-J."/>
        </authorList>
    </citation>
    <scope>NUCLEOTIDE SEQUENCE [LARGE SCALE GENOMIC DNA]</scope>
    <source>
        <strain evidence="7 8">U0105</strain>
    </source>
</reference>
<dbReference type="PANTHER" id="PTHR30250">
    <property type="entry name" value="PST FAMILY PREDICTED COLANIC ACID TRANSPORTER"/>
    <property type="match status" value="1"/>
</dbReference>
<feature type="transmembrane region" description="Helical" evidence="6">
    <location>
        <begin position="320"/>
        <end position="341"/>
    </location>
</feature>
<comment type="subcellular location">
    <subcellularLocation>
        <location evidence="1">Cell membrane</location>
        <topology evidence="1">Multi-pass membrane protein</topology>
    </subcellularLocation>
</comment>
<keyword evidence="5 6" id="KW-0472">Membrane</keyword>
<keyword evidence="2" id="KW-1003">Cell membrane</keyword>
<feature type="transmembrane region" description="Helical" evidence="6">
    <location>
        <begin position="234"/>
        <end position="257"/>
    </location>
</feature>
<evidence type="ECO:0000256" key="6">
    <source>
        <dbReference type="SAM" id="Phobius"/>
    </source>
</evidence>
<feature type="transmembrane region" description="Helical" evidence="6">
    <location>
        <begin position="90"/>
        <end position="112"/>
    </location>
</feature>
<feature type="transmembrane region" description="Helical" evidence="6">
    <location>
        <begin position="132"/>
        <end position="153"/>
    </location>
</feature>
<feature type="transmembrane region" description="Helical" evidence="6">
    <location>
        <begin position="51"/>
        <end position="69"/>
    </location>
</feature>
<keyword evidence="4 6" id="KW-1133">Transmembrane helix</keyword>
<feature type="transmembrane region" description="Helical" evidence="6">
    <location>
        <begin position="353"/>
        <end position="374"/>
    </location>
</feature>
<protein>
    <recommendedName>
        <fullName evidence="9">Polysaccharide biosynthesis protein</fullName>
    </recommendedName>
</protein>
<dbReference type="AlphaFoldDB" id="A0A3N5Y5Q7"/>
<feature type="transmembrane region" description="Helical" evidence="6">
    <location>
        <begin position="263"/>
        <end position="282"/>
    </location>
</feature>
<dbReference type="EMBL" id="RPOK01000001">
    <property type="protein sequence ID" value="RPJ68506.1"/>
    <property type="molecule type" value="Genomic_DNA"/>
</dbReference>
<dbReference type="OrthoDB" id="7011692at2"/>
<name>A0A3N5Y5Q7_9ALTE</name>
<dbReference type="PANTHER" id="PTHR30250:SF26">
    <property type="entry name" value="PSMA PROTEIN"/>
    <property type="match status" value="1"/>
</dbReference>
<evidence type="ECO:0000256" key="2">
    <source>
        <dbReference type="ARBA" id="ARBA00022475"/>
    </source>
</evidence>
<keyword evidence="8" id="KW-1185">Reference proteome</keyword>
<dbReference type="GO" id="GO:0005886">
    <property type="term" value="C:plasma membrane"/>
    <property type="evidence" value="ECO:0007669"/>
    <property type="project" value="UniProtKB-SubCell"/>
</dbReference>
<evidence type="ECO:0000313" key="8">
    <source>
        <dbReference type="Proteomes" id="UP000275281"/>
    </source>
</evidence>
<evidence type="ECO:0000256" key="1">
    <source>
        <dbReference type="ARBA" id="ARBA00004651"/>
    </source>
</evidence>
<keyword evidence="3 6" id="KW-0812">Transmembrane</keyword>
<dbReference type="Proteomes" id="UP000275281">
    <property type="component" value="Unassembled WGS sequence"/>
</dbReference>
<feature type="transmembrane region" description="Helical" evidence="6">
    <location>
        <begin position="191"/>
        <end position="213"/>
    </location>
</feature>
<feature type="transmembrane region" description="Helical" evidence="6">
    <location>
        <begin position="381"/>
        <end position="400"/>
    </location>
</feature>
<sequence>MQINNFNDSFKSRIAKGVSANVFCQIVTILIQVVSVPLFIHYWGVGLYGEWLVLSAIPAYLTLIEFGFANSASNEMTKAVSSNLLSLASSVYRSAWSMVTTLCSILVVSLLFGVNSIDISPLFNIEKLSEDTAIILSLFLIQVFFIIQCQTLWPALKCNGLYATAAFLSGIVRIIEFVVCILFLVVFNTPLMAAVGILIGRILGFVLALYITYSKNNWLLIGQFSVDFKIVRKLFPSAIGFSAIPMASLCLIQGLTIIVSATLGPTLVVVFTVSRTLSRIAFQIADKLKDTLWPDTTRNINKGNISSVISTLFKLMQFNVWIIAILLVLLFLLSDEIIYFWTSGTVDLDKQFFIILLLALYLNTIWNSLSLILLATSNHKFVSYLNLFLALLLLSTSSFLADRFGLVGIAAGLLFIDFMMLPFIVVRVVRILDIEIKGLLLNSLIFPSWILKFNRKNRNDKCEVL</sequence>
<gene>
    <name evidence="7" type="ORF">DRW07_03630</name>
</gene>
<accession>A0A3N5Y5Q7</accession>
<dbReference type="InterPro" id="IPR050833">
    <property type="entry name" value="Poly_Biosynth_Transport"/>
</dbReference>
<feature type="transmembrane region" description="Helical" evidence="6">
    <location>
        <begin position="160"/>
        <end position="185"/>
    </location>
</feature>
<organism evidence="7 8">
    <name type="scientific">Alteromonas sediminis</name>
    <dbReference type="NCBI Taxonomy" id="2259342"/>
    <lineage>
        <taxon>Bacteria</taxon>
        <taxon>Pseudomonadati</taxon>
        <taxon>Pseudomonadota</taxon>
        <taxon>Gammaproteobacteria</taxon>
        <taxon>Alteromonadales</taxon>
        <taxon>Alteromonadaceae</taxon>
        <taxon>Alteromonas/Salinimonas group</taxon>
        <taxon>Alteromonas</taxon>
    </lineage>
</organism>
<feature type="transmembrane region" description="Helical" evidence="6">
    <location>
        <begin position="20"/>
        <end position="45"/>
    </location>
</feature>
<feature type="transmembrane region" description="Helical" evidence="6">
    <location>
        <begin position="406"/>
        <end position="429"/>
    </location>
</feature>
<evidence type="ECO:0000256" key="4">
    <source>
        <dbReference type="ARBA" id="ARBA00022989"/>
    </source>
</evidence>